<accession>R3WUT7</accession>
<dbReference type="PANTHER" id="PTHR43656">
    <property type="entry name" value="BINDING OXIDOREDUCTASE, PUTATIVE (AFU_ORTHOLOGUE AFUA_2G08260)-RELATED"/>
    <property type="match status" value="1"/>
</dbReference>
<keyword evidence="5" id="KW-1185">Reference proteome</keyword>
<feature type="domain" description="NADH:flavin oxidoreductase/NADH oxidase N-terminal" evidence="3">
    <location>
        <begin position="6"/>
        <end position="331"/>
    </location>
</feature>
<protein>
    <recommendedName>
        <fullName evidence="3">NADH:flavin oxidoreductase/NADH oxidase N-terminal domain-containing protein</fullName>
    </recommendedName>
</protein>
<name>R3WUT7_9ENTE</name>
<dbReference type="AlphaFoldDB" id="R3WUT7"/>
<evidence type="ECO:0000259" key="3">
    <source>
        <dbReference type="Pfam" id="PF00724"/>
    </source>
</evidence>
<dbReference type="RefSeq" id="WP_010768098.1">
    <property type="nucleotide sequence ID" value="NZ_ASWE01000003.1"/>
</dbReference>
<comment type="caution">
    <text evidence="4">The sequence shown here is derived from an EMBL/GenBank/DDBJ whole genome shotgun (WGS) entry which is preliminary data.</text>
</comment>
<dbReference type="eggNOG" id="COG1902">
    <property type="taxonomic scope" value="Bacteria"/>
</dbReference>
<evidence type="ECO:0000256" key="2">
    <source>
        <dbReference type="ARBA" id="ARBA00023002"/>
    </source>
</evidence>
<sequence length="367" mass="41186">MTEFDTPFTFKRGLQLKNKLVIAPMTTKMSFYDGVITTDELDYYSLRSGEVGAFITAAANVHESGKGWEGELGAYDDRFIPGLAKLAAAIKKNHTKAILQIFHGGRMTDSKVLGGAQIVAPSAVPAERPDAQMPRELSETEILEIIEGFKDATRRAIEAGFDGVEIHGANTYLLQQFFSPHSNRRTDAWGGTLEKRFTFINEVVDGVTSVVDASGVKNFIVGYRFSPEEYEEPGIRLSDTFYLVDQLSNKPLDYLHLSLNDYTRISVSEDYKEKTILAYIHERINGKLPLIGVGNVRTKHDVQNVLTHAELIAVGRSVLIDPHWAQKILDNQENLIRRELSSYDREELKISNGVWGFLQGMMPERLK</sequence>
<dbReference type="EMBL" id="AJAT01000012">
    <property type="protein sequence ID" value="EOL45545.1"/>
    <property type="molecule type" value="Genomic_DNA"/>
</dbReference>
<proteinExistence type="predicted"/>
<dbReference type="InterPro" id="IPR013785">
    <property type="entry name" value="Aldolase_TIM"/>
</dbReference>
<dbReference type="GO" id="GO:0016491">
    <property type="term" value="F:oxidoreductase activity"/>
    <property type="evidence" value="ECO:0007669"/>
    <property type="project" value="UniProtKB-KW"/>
</dbReference>
<evidence type="ECO:0000313" key="5">
    <source>
        <dbReference type="Proteomes" id="UP000013785"/>
    </source>
</evidence>
<evidence type="ECO:0000313" key="4">
    <source>
        <dbReference type="EMBL" id="EOL45545.1"/>
    </source>
</evidence>
<dbReference type="SUPFAM" id="SSF51395">
    <property type="entry name" value="FMN-linked oxidoreductases"/>
    <property type="match status" value="1"/>
</dbReference>
<reference evidence="4 5" key="1">
    <citation type="submission" date="2013-02" db="EMBL/GenBank/DDBJ databases">
        <title>The Genome Sequence of Enterococcus phoeniculicola BAA-412.</title>
        <authorList>
            <consortium name="The Broad Institute Genome Sequencing Platform"/>
            <consortium name="The Broad Institute Genome Sequencing Center for Infectious Disease"/>
            <person name="Earl A.M."/>
            <person name="Gilmore M.S."/>
            <person name="Lebreton F."/>
            <person name="Walker B."/>
            <person name="Young S.K."/>
            <person name="Zeng Q."/>
            <person name="Gargeya S."/>
            <person name="Fitzgerald M."/>
            <person name="Haas B."/>
            <person name="Abouelleil A."/>
            <person name="Alvarado L."/>
            <person name="Arachchi H.M."/>
            <person name="Berlin A.M."/>
            <person name="Chapman S.B."/>
            <person name="Dewar J."/>
            <person name="Goldberg J."/>
            <person name="Griggs A."/>
            <person name="Gujja S."/>
            <person name="Hansen M."/>
            <person name="Howarth C."/>
            <person name="Imamovic A."/>
            <person name="Larimer J."/>
            <person name="McCowan C."/>
            <person name="Murphy C."/>
            <person name="Neiman D."/>
            <person name="Pearson M."/>
            <person name="Priest M."/>
            <person name="Roberts A."/>
            <person name="Saif S."/>
            <person name="Shea T."/>
            <person name="Sisk P."/>
            <person name="Sykes S."/>
            <person name="Wortman J."/>
            <person name="Nusbaum C."/>
            <person name="Birren B."/>
        </authorList>
    </citation>
    <scope>NUCLEOTIDE SEQUENCE [LARGE SCALE GENOMIC DNA]</scope>
    <source>
        <strain evidence="4 5">ATCC BAA-412</strain>
    </source>
</reference>
<dbReference type="InterPro" id="IPR001155">
    <property type="entry name" value="OxRdtase_FMN_N"/>
</dbReference>
<dbReference type="Gene3D" id="3.20.20.70">
    <property type="entry name" value="Aldolase class I"/>
    <property type="match status" value="1"/>
</dbReference>
<dbReference type="InterPro" id="IPR051799">
    <property type="entry name" value="NADH_flavin_oxidoreductase"/>
</dbReference>
<dbReference type="PANTHER" id="PTHR43656:SF2">
    <property type="entry name" value="BINDING OXIDOREDUCTASE, PUTATIVE (AFU_ORTHOLOGUE AFUA_2G08260)-RELATED"/>
    <property type="match status" value="1"/>
</dbReference>
<dbReference type="CDD" id="cd04735">
    <property type="entry name" value="OYE_like_4_FMN"/>
    <property type="match status" value="1"/>
</dbReference>
<dbReference type="HOGENOM" id="CLU_012153_2_3_9"/>
<evidence type="ECO:0000256" key="1">
    <source>
        <dbReference type="ARBA" id="ARBA00022630"/>
    </source>
</evidence>
<dbReference type="Proteomes" id="UP000013785">
    <property type="component" value="Unassembled WGS sequence"/>
</dbReference>
<keyword evidence="2" id="KW-0560">Oxidoreductase</keyword>
<organism evidence="4 5">
    <name type="scientific">Enterococcus phoeniculicola ATCC BAA-412</name>
    <dbReference type="NCBI Taxonomy" id="1158610"/>
    <lineage>
        <taxon>Bacteria</taxon>
        <taxon>Bacillati</taxon>
        <taxon>Bacillota</taxon>
        <taxon>Bacilli</taxon>
        <taxon>Lactobacillales</taxon>
        <taxon>Enterococcaceae</taxon>
        <taxon>Enterococcus</taxon>
    </lineage>
</organism>
<dbReference type="STRING" id="154621.RV11_GL000015"/>
<dbReference type="GO" id="GO:0010181">
    <property type="term" value="F:FMN binding"/>
    <property type="evidence" value="ECO:0007669"/>
    <property type="project" value="InterPro"/>
</dbReference>
<dbReference type="PATRIC" id="fig|1158610.3.peg.1418"/>
<keyword evidence="1" id="KW-0285">Flavoprotein</keyword>
<gene>
    <name evidence="4" type="ORF">UC3_01435</name>
</gene>
<dbReference type="OrthoDB" id="9772736at2"/>
<dbReference type="Pfam" id="PF00724">
    <property type="entry name" value="Oxidored_FMN"/>
    <property type="match status" value="1"/>
</dbReference>